<dbReference type="EMBL" id="MN740410">
    <property type="protein sequence ID" value="QHU05247.1"/>
    <property type="molecule type" value="Genomic_DNA"/>
</dbReference>
<dbReference type="PROSITE" id="PS50096">
    <property type="entry name" value="IQ"/>
    <property type="match status" value="1"/>
</dbReference>
<dbReference type="AlphaFoldDB" id="A0A6C0JLA6"/>
<sequence>MLCGSCKNKTSNERCGSPALKNLTFCGKHAKSKNPRLWSVVNSADDSAVKIQKIWRGWIVRYLLDMAGPGVLKRSLCHNTEDVITSDEKVHPLNYFAFHEDDKIFWFDIKSIFQISLAKLQPENPYTRQKLSLETRKRLKEAIYYRESRRLPLFHDPLYLNDADKVFEMRWMRISQMLEESLFIDINPMFFIALNRTQLWEFTAILRDKLLLWAKEHRNVNSRRNIYYLWVHTCWRRQTLEVADTKKVCQYLGACLLKIMRDAKQPHDLCFKILSARHSL</sequence>
<dbReference type="InterPro" id="IPR000048">
    <property type="entry name" value="IQ_motif_EF-hand-BS"/>
</dbReference>
<name>A0A6C0JLA6_9ZZZZ</name>
<dbReference type="Pfam" id="PF00612">
    <property type="entry name" value="IQ"/>
    <property type="match status" value="1"/>
</dbReference>
<proteinExistence type="predicted"/>
<organism evidence="1">
    <name type="scientific">viral metagenome</name>
    <dbReference type="NCBI Taxonomy" id="1070528"/>
    <lineage>
        <taxon>unclassified sequences</taxon>
        <taxon>metagenomes</taxon>
        <taxon>organismal metagenomes</taxon>
    </lineage>
</organism>
<accession>A0A6C0JLA6</accession>
<evidence type="ECO:0000313" key="1">
    <source>
        <dbReference type="EMBL" id="QHU05247.1"/>
    </source>
</evidence>
<reference evidence="1" key="1">
    <citation type="journal article" date="2020" name="Nature">
        <title>Giant virus diversity and host interactions through global metagenomics.</title>
        <authorList>
            <person name="Schulz F."/>
            <person name="Roux S."/>
            <person name="Paez-Espino D."/>
            <person name="Jungbluth S."/>
            <person name="Walsh D.A."/>
            <person name="Denef V.J."/>
            <person name="McMahon K.D."/>
            <person name="Konstantinidis K.T."/>
            <person name="Eloe-Fadrosh E.A."/>
            <person name="Kyrpides N.C."/>
            <person name="Woyke T."/>
        </authorList>
    </citation>
    <scope>NUCLEOTIDE SEQUENCE</scope>
    <source>
        <strain evidence="1">GVMAG-M-3300027734-16</strain>
    </source>
</reference>
<protein>
    <submittedName>
        <fullName evidence="1">Uncharacterized protein</fullName>
    </submittedName>
</protein>